<dbReference type="InterPro" id="IPR036388">
    <property type="entry name" value="WH-like_DNA-bd_sf"/>
</dbReference>
<dbReference type="Gene3D" id="1.10.10.10">
    <property type="entry name" value="Winged helix-like DNA-binding domain superfamily/Winged helix DNA-binding domain"/>
    <property type="match status" value="1"/>
</dbReference>
<keyword evidence="2" id="KW-0805">Transcription regulation</keyword>
<dbReference type="InterPro" id="IPR000847">
    <property type="entry name" value="LysR_HTH_N"/>
</dbReference>
<dbReference type="PANTHER" id="PTHR30346:SF29">
    <property type="entry name" value="LYSR SUBSTRATE-BINDING"/>
    <property type="match status" value="1"/>
</dbReference>
<comment type="caution">
    <text evidence="6">The sequence shown here is derived from an EMBL/GenBank/DDBJ whole genome shotgun (WGS) entry which is preliminary data.</text>
</comment>
<dbReference type="Pfam" id="PF03466">
    <property type="entry name" value="LysR_substrate"/>
    <property type="match status" value="1"/>
</dbReference>
<sequence length="289" mass="30238">MFRVVARQRSITAAAATLRYTQSAVSRQVAALELEVGARLFDRLPRGVALTEEGRCLLEHATAVLDRLALARREVTAVHAGTAGRLRVGAFATADAALVPRALARFRAGHPDVRLSLIEGVTGRLLAALLAGDADVALVTTSADRPFDDPRFTTHHILDEPVLLAVPQHHELASAASVPLAALADEAWIAGSAAPEETLLGPSVRLGFRPRIDFVAAEWTAKLGFVAAGLGVTLVPALAARAAPADVRLLPLDPAEVPPRTVLAATLAGRTTPATVTGFLAVLRDLAAT</sequence>
<keyword evidence="3" id="KW-0238">DNA-binding</keyword>
<dbReference type="Pfam" id="PF00126">
    <property type="entry name" value="HTH_1"/>
    <property type="match status" value="1"/>
</dbReference>
<dbReference type="EMBL" id="BAAAQD010000006">
    <property type="protein sequence ID" value="GAA1518755.1"/>
    <property type="molecule type" value="Genomic_DNA"/>
</dbReference>
<evidence type="ECO:0000256" key="1">
    <source>
        <dbReference type="ARBA" id="ARBA00009437"/>
    </source>
</evidence>
<dbReference type="PROSITE" id="PS50931">
    <property type="entry name" value="HTH_LYSR"/>
    <property type="match status" value="1"/>
</dbReference>
<dbReference type="SUPFAM" id="SSF53850">
    <property type="entry name" value="Periplasmic binding protein-like II"/>
    <property type="match status" value="1"/>
</dbReference>
<keyword evidence="4" id="KW-0804">Transcription</keyword>
<dbReference type="Proteomes" id="UP001501470">
    <property type="component" value="Unassembled WGS sequence"/>
</dbReference>
<protein>
    <submittedName>
        <fullName evidence="6">LysR family transcriptional regulator</fullName>
    </submittedName>
</protein>
<evidence type="ECO:0000256" key="3">
    <source>
        <dbReference type="ARBA" id="ARBA00023125"/>
    </source>
</evidence>
<dbReference type="PRINTS" id="PR00039">
    <property type="entry name" value="HTHLYSR"/>
</dbReference>
<comment type="similarity">
    <text evidence="1">Belongs to the LysR transcriptional regulatory family.</text>
</comment>
<name>A0ABN2AHS8_9ACTN</name>
<organism evidence="6 7">
    <name type="scientific">Dactylosporangium maewongense</name>
    <dbReference type="NCBI Taxonomy" id="634393"/>
    <lineage>
        <taxon>Bacteria</taxon>
        <taxon>Bacillati</taxon>
        <taxon>Actinomycetota</taxon>
        <taxon>Actinomycetes</taxon>
        <taxon>Micromonosporales</taxon>
        <taxon>Micromonosporaceae</taxon>
        <taxon>Dactylosporangium</taxon>
    </lineage>
</organism>
<dbReference type="InterPro" id="IPR005119">
    <property type="entry name" value="LysR_subst-bd"/>
</dbReference>
<reference evidence="6 7" key="1">
    <citation type="journal article" date="2019" name="Int. J. Syst. Evol. Microbiol.">
        <title>The Global Catalogue of Microorganisms (GCM) 10K type strain sequencing project: providing services to taxonomists for standard genome sequencing and annotation.</title>
        <authorList>
            <consortium name="The Broad Institute Genomics Platform"/>
            <consortium name="The Broad Institute Genome Sequencing Center for Infectious Disease"/>
            <person name="Wu L."/>
            <person name="Ma J."/>
        </authorList>
    </citation>
    <scope>NUCLEOTIDE SEQUENCE [LARGE SCALE GENOMIC DNA]</scope>
    <source>
        <strain evidence="6 7">JCM 15933</strain>
    </source>
</reference>
<dbReference type="InterPro" id="IPR036390">
    <property type="entry name" value="WH_DNA-bd_sf"/>
</dbReference>
<evidence type="ECO:0000256" key="4">
    <source>
        <dbReference type="ARBA" id="ARBA00023163"/>
    </source>
</evidence>
<gene>
    <name evidence="6" type="ORF">GCM10009827_037470</name>
</gene>
<keyword evidence="7" id="KW-1185">Reference proteome</keyword>
<evidence type="ECO:0000313" key="6">
    <source>
        <dbReference type="EMBL" id="GAA1518755.1"/>
    </source>
</evidence>
<evidence type="ECO:0000259" key="5">
    <source>
        <dbReference type="PROSITE" id="PS50931"/>
    </source>
</evidence>
<evidence type="ECO:0000256" key="2">
    <source>
        <dbReference type="ARBA" id="ARBA00023015"/>
    </source>
</evidence>
<proteinExistence type="inferred from homology"/>
<dbReference type="PANTHER" id="PTHR30346">
    <property type="entry name" value="TRANSCRIPTIONAL DUAL REGULATOR HCAR-RELATED"/>
    <property type="match status" value="1"/>
</dbReference>
<evidence type="ECO:0000313" key="7">
    <source>
        <dbReference type="Proteomes" id="UP001501470"/>
    </source>
</evidence>
<accession>A0ABN2AHS8</accession>
<dbReference type="Gene3D" id="3.40.190.10">
    <property type="entry name" value="Periplasmic binding protein-like II"/>
    <property type="match status" value="2"/>
</dbReference>
<feature type="domain" description="HTH lysR-type" evidence="5">
    <location>
        <begin position="1"/>
        <end position="51"/>
    </location>
</feature>
<dbReference type="SUPFAM" id="SSF46785">
    <property type="entry name" value="Winged helix' DNA-binding domain"/>
    <property type="match status" value="1"/>
</dbReference>